<dbReference type="RefSeq" id="WP_228397701.1">
    <property type="nucleotide sequence ID" value="NZ_JADRCP010000001.1"/>
</dbReference>
<accession>A0A9D7AHD3</accession>
<sequence length="97" mass="10914">MSNFFGMGLIAGINSQEPYSSQHITRYCEDFRRGYVIGYTHSLMQLSGDSELVTRIAGSLTQKYGLNKEMMMEIYTEFQQDSSINSFISGYAAAVQT</sequence>
<dbReference type="EMBL" id="JADRCQ010000001">
    <property type="protein sequence ID" value="MBK5072665.1"/>
    <property type="molecule type" value="Genomic_DNA"/>
</dbReference>
<dbReference type="Proteomes" id="UP001296969">
    <property type="component" value="Unassembled WGS sequence"/>
</dbReference>
<comment type="caution">
    <text evidence="2">The sequence shown here is derived from an EMBL/GenBank/DDBJ whole genome shotgun (WGS) entry which is preliminary data.</text>
</comment>
<evidence type="ECO:0000313" key="4">
    <source>
        <dbReference type="Proteomes" id="UP001296969"/>
    </source>
</evidence>
<evidence type="ECO:0000313" key="1">
    <source>
        <dbReference type="EMBL" id="MBK5072665.1"/>
    </source>
</evidence>
<evidence type="ECO:0000313" key="2">
    <source>
        <dbReference type="EMBL" id="MBK5175974.1"/>
    </source>
</evidence>
<dbReference type="AlphaFoldDB" id="A0A9D7AHD3"/>
<dbReference type="InterPro" id="IPR022574">
    <property type="entry name" value="DUF2623"/>
</dbReference>
<keyword evidence="4" id="KW-1185">Reference proteome</keyword>
<name>A0A9D7AHD3_9GAMM</name>
<reference evidence="2 4" key="1">
    <citation type="submission" date="2020-11" db="EMBL/GenBank/DDBJ databases">
        <title>Insectihabitans protaetiae gen. nov. sp. nov. and Insectihabitans allomyrinae sp. nov., isolated from larvae of Protaetia brevitarsis seulensis and Allomyrina dichotoma, respectively.</title>
        <authorList>
            <person name="Lee S.D."/>
            <person name="Byeon Y.-S."/>
            <person name="Kim S.-M."/>
            <person name="Yang H.L."/>
            <person name="Kim I.S."/>
        </authorList>
    </citation>
    <scope>NUCLEOTIDE SEQUENCE</scope>
    <source>
        <strain evidence="2">CWB-B4</strain>
        <strain evidence="1 4">CWB-B43</strain>
    </source>
</reference>
<protein>
    <submittedName>
        <fullName evidence="2">DUF2623 family protein</fullName>
    </submittedName>
</protein>
<organism evidence="2 3">
    <name type="scientific">Limnobaculum xujianqingii</name>
    <dbReference type="NCBI Taxonomy" id="2738837"/>
    <lineage>
        <taxon>Bacteria</taxon>
        <taxon>Pseudomonadati</taxon>
        <taxon>Pseudomonadota</taxon>
        <taxon>Gammaproteobacteria</taxon>
        <taxon>Enterobacterales</taxon>
        <taxon>Budviciaceae</taxon>
        <taxon>Limnobaculum</taxon>
    </lineage>
</organism>
<gene>
    <name evidence="2" type="ORF">I2492_06520</name>
    <name evidence="1" type="ORF">I2493_06520</name>
</gene>
<evidence type="ECO:0000313" key="3">
    <source>
        <dbReference type="Proteomes" id="UP000807542"/>
    </source>
</evidence>
<dbReference type="Proteomes" id="UP000807542">
    <property type="component" value="Unassembled WGS sequence"/>
</dbReference>
<proteinExistence type="predicted"/>
<dbReference type="Pfam" id="PF11115">
    <property type="entry name" value="DUF2623"/>
    <property type="match status" value="1"/>
</dbReference>
<dbReference type="EMBL" id="JADRCP010000001">
    <property type="protein sequence ID" value="MBK5175974.1"/>
    <property type="molecule type" value="Genomic_DNA"/>
</dbReference>